<proteinExistence type="predicted"/>
<protein>
    <submittedName>
        <fullName evidence="1">Uncharacterized protein</fullName>
    </submittedName>
</protein>
<evidence type="ECO:0000313" key="1">
    <source>
        <dbReference type="EMBL" id="VTT73645.1"/>
    </source>
</evidence>
<reference evidence="1" key="1">
    <citation type="submission" date="2019-05" db="EMBL/GenBank/DDBJ databases">
        <authorList>
            <person name="Piombo E."/>
        </authorList>
    </citation>
    <scope>NUCLEOTIDE SEQUENCE</scope>
    <source>
        <strain evidence="1">C2S</strain>
    </source>
</reference>
<evidence type="ECO:0000313" key="2">
    <source>
        <dbReference type="Proteomes" id="UP000760494"/>
    </source>
</evidence>
<dbReference type="EMBL" id="CABFJX010000370">
    <property type="protein sequence ID" value="VTT73645.1"/>
    <property type="molecule type" value="Genomic_DNA"/>
</dbReference>
<gene>
    <name evidence="1" type="ORF">C2S_9182</name>
</gene>
<dbReference type="AlphaFoldDB" id="A0A2H3RPG1"/>
<accession>A0A2H3RPG1</accession>
<dbReference type="Proteomes" id="UP000760494">
    <property type="component" value="Unassembled WGS sequence"/>
</dbReference>
<comment type="caution">
    <text evidence="1">The sequence shown here is derived from an EMBL/GenBank/DDBJ whole genome shotgun (WGS) entry which is preliminary data.</text>
</comment>
<name>A0A2H3RPG1_FUSFU</name>
<organism evidence="1 2">
    <name type="scientific">Fusarium fujikuroi</name>
    <name type="common">Bakanae and foot rot disease fungus</name>
    <name type="synonym">Gibberella fujikuroi</name>
    <dbReference type="NCBI Taxonomy" id="5127"/>
    <lineage>
        <taxon>Eukaryota</taxon>
        <taxon>Fungi</taxon>
        <taxon>Dikarya</taxon>
        <taxon>Ascomycota</taxon>
        <taxon>Pezizomycotina</taxon>
        <taxon>Sordariomycetes</taxon>
        <taxon>Hypocreomycetidae</taxon>
        <taxon>Hypocreales</taxon>
        <taxon>Nectriaceae</taxon>
        <taxon>Fusarium</taxon>
        <taxon>Fusarium fujikuroi species complex</taxon>
    </lineage>
</organism>
<sequence>MYCLYGTGNHATLAMSRWFKLRFRFTHQIANDKHLTARLTIFIIPHDCQYVVESPNAGQLQAGAWNTSCNFNDDYQMTSTLFASRLPTRLGDPASSEGWSRLVRRYEFPGIPRFRDASRAICLSQA</sequence>